<organism evidence="7 8">
    <name type="scientific">Cafeteria roenbergensis</name>
    <name type="common">Marine flagellate</name>
    <dbReference type="NCBI Taxonomy" id="33653"/>
    <lineage>
        <taxon>Eukaryota</taxon>
        <taxon>Sar</taxon>
        <taxon>Stramenopiles</taxon>
        <taxon>Bigyra</taxon>
        <taxon>Opalozoa</taxon>
        <taxon>Bicosoecida</taxon>
        <taxon>Cafeteriaceae</taxon>
        <taxon>Cafeteria</taxon>
    </lineage>
</organism>
<dbReference type="GO" id="GO:0000785">
    <property type="term" value="C:chromatin"/>
    <property type="evidence" value="ECO:0007669"/>
    <property type="project" value="TreeGrafter"/>
</dbReference>
<dbReference type="EMBL" id="VLTO01000096">
    <property type="protein sequence ID" value="KAA0165194.1"/>
    <property type="molecule type" value="Genomic_DNA"/>
</dbReference>
<comment type="caution">
    <text evidence="7">The sequence shown here is derived from an EMBL/GenBank/DDBJ whole genome shotgun (WGS) entry which is preliminary data.</text>
</comment>
<evidence type="ECO:0000313" key="7">
    <source>
        <dbReference type="EMBL" id="KAA0165194.1"/>
    </source>
</evidence>
<evidence type="ECO:0000256" key="3">
    <source>
        <dbReference type="ARBA" id="ARBA00022833"/>
    </source>
</evidence>
<reference evidence="7 8" key="1">
    <citation type="submission" date="2019-07" db="EMBL/GenBank/DDBJ databases">
        <title>Genomes of Cafeteria roenbergensis.</title>
        <authorList>
            <person name="Fischer M.G."/>
            <person name="Hackl T."/>
            <person name="Roman M."/>
        </authorList>
    </citation>
    <scope>NUCLEOTIDE SEQUENCE [LARGE SCALE GENOMIC DNA]</scope>
    <source>
        <strain evidence="7 8">E4-10P</strain>
    </source>
</reference>
<feature type="compositionally biased region" description="Gly residues" evidence="5">
    <location>
        <begin position="247"/>
        <end position="256"/>
    </location>
</feature>
<feature type="compositionally biased region" description="Acidic residues" evidence="5">
    <location>
        <begin position="533"/>
        <end position="542"/>
    </location>
</feature>
<evidence type="ECO:0000313" key="8">
    <source>
        <dbReference type="Proteomes" id="UP000322899"/>
    </source>
</evidence>
<dbReference type="GO" id="GO:0061665">
    <property type="term" value="F:SUMO ligase activity"/>
    <property type="evidence" value="ECO:0007669"/>
    <property type="project" value="TreeGrafter"/>
</dbReference>
<feature type="domain" description="SP-RING-type" evidence="6">
    <location>
        <begin position="287"/>
        <end position="372"/>
    </location>
</feature>
<evidence type="ECO:0000256" key="5">
    <source>
        <dbReference type="SAM" id="MobiDB-lite"/>
    </source>
</evidence>
<gene>
    <name evidence="7" type="ORF">FNF27_07685</name>
</gene>
<sequence length="542" mass="55340">MAPKPAALSGAALRNAALACVPPSRVVGKFAFGPVRAVNDSRFHIASAAPSYDALGRSCKHLLVVTALDPVSLGPLLRVPDGARIFLDGRAVRIPSSRVCAWDVSRITLRGRRCPSVELVVAFNEPAAVVAAAVVEARSQLEDAAPMRALRFGVAHPAAAVLAMRSALRGSMPMPAIAPAGSGASLSSAETVRQSIASTGVLRGPTLWAALSLKEMIRASKTEERRRLRKQPDASAVSHATATAAGAGAGTGAGAGAQPGTNGIASTAAAAGAAGAGSNDEASDSDSDDDVMGTADEAVRVADPFRLNAIGVPVRGSDCKHLSVFDAKTFEALSAHSSSPQARSCPFCKQPLRLEDLRVDSALAAVLAAVRGGATSGVIEDTVAAAFHQPGAVGPSLAAPELHTLLQAGSGVSSWLNAEDGVAVDKSRVHSVRLGADGSWQAVGLDGKDLAPMAQKRPRSQSEASAEGGGAGSAKRPRGESAGAFGAKLDDEDDDDEDDEEEELRRLVDELAGRSSGPEPVTPAAPTPSARNDEEEDVIDLT</sequence>
<dbReference type="InterPro" id="IPR013083">
    <property type="entry name" value="Znf_RING/FYVE/PHD"/>
</dbReference>
<evidence type="ECO:0000256" key="1">
    <source>
        <dbReference type="ARBA" id="ARBA00022723"/>
    </source>
</evidence>
<feature type="compositionally biased region" description="Acidic residues" evidence="5">
    <location>
        <begin position="490"/>
        <end position="502"/>
    </location>
</feature>
<dbReference type="GO" id="GO:0008270">
    <property type="term" value="F:zinc ion binding"/>
    <property type="evidence" value="ECO:0007669"/>
    <property type="project" value="UniProtKB-KW"/>
</dbReference>
<name>A0A5A8DKK3_CAFRO</name>
<keyword evidence="3" id="KW-0862">Zinc</keyword>
<keyword evidence="2 4" id="KW-0863">Zinc-finger</keyword>
<proteinExistence type="predicted"/>
<evidence type="ECO:0000259" key="6">
    <source>
        <dbReference type="PROSITE" id="PS51044"/>
    </source>
</evidence>
<dbReference type="PANTHER" id="PTHR10782">
    <property type="entry name" value="ZINC FINGER MIZ DOMAIN-CONTAINING PROTEIN"/>
    <property type="match status" value="1"/>
</dbReference>
<feature type="region of interest" description="Disordered" evidence="5">
    <location>
        <begin position="222"/>
        <end position="256"/>
    </location>
</feature>
<evidence type="ECO:0000256" key="4">
    <source>
        <dbReference type="PROSITE-ProRule" id="PRU00452"/>
    </source>
</evidence>
<accession>A0A5A8DKK3</accession>
<evidence type="ECO:0000256" key="2">
    <source>
        <dbReference type="ARBA" id="ARBA00022771"/>
    </source>
</evidence>
<dbReference type="PANTHER" id="PTHR10782:SF4">
    <property type="entry name" value="TONALLI, ISOFORM E"/>
    <property type="match status" value="1"/>
</dbReference>
<keyword evidence="1" id="KW-0479">Metal-binding</keyword>
<dbReference type="InterPro" id="IPR004181">
    <property type="entry name" value="Znf_MIZ"/>
</dbReference>
<dbReference type="GO" id="GO:0016925">
    <property type="term" value="P:protein sumoylation"/>
    <property type="evidence" value="ECO:0007669"/>
    <property type="project" value="TreeGrafter"/>
</dbReference>
<dbReference type="AlphaFoldDB" id="A0A5A8DKK3"/>
<dbReference type="PROSITE" id="PS51044">
    <property type="entry name" value="ZF_SP_RING"/>
    <property type="match status" value="1"/>
</dbReference>
<feature type="compositionally biased region" description="Basic and acidic residues" evidence="5">
    <location>
        <begin position="503"/>
        <end position="512"/>
    </location>
</feature>
<dbReference type="Proteomes" id="UP000322899">
    <property type="component" value="Unassembled WGS sequence"/>
</dbReference>
<feature type="region of interest" description="Disordered" evidence="5">
    <location>
        <begin position="453"/>
        <end position="542"/>
    </location>
</feature>
<protein>
    <recommendedName>
        <fullName evidence="6">SP-RING-type domain-containing protein</fullName>
    </recommendedName>
</protein>
<feature type="compositionally biased region" description="Basic and acidic residues" evidence="5">
    <location>
        <begin position="222"/>
        <end position="232"/>
    </location>
</feature>
<dbReference type="Gene3D" id="3.30.40.10">
    <property type="entry name" value="Zinc/RING finger domain, C3HC4 (zinc finger)"/>
    <property type="match status" value="1"/>
</dbReference>